<evidence type="ECO:0008006" key="5">
    <source>
        <dbReference type="Google" id="ProtNLM"/>
    </source>
</evidence>
<comment type="similarity">
    <text evidence="1">Belongs to the D-glutamate cyclase family.</text>
</comment>
<dbReference type="GO" id="GO:0047820">
    <property type="term" value="F:D-glutamate cyclase activity"/>
    <property type="evidence" value="ECO:0007669"/>
    <property type="project" value="TreeGrafter"/>
</dbReference>
<evidence type="ECO:0000256" key="2">
    <source>
        <dbReference type="ARBA" id="ARBA00023239"/>
    </source>
</evidence>
<keyword evidence="4" id="KW-1185">Reference proteome</keyword>
<organism evidence="3 4">
    <name type="scientific">Pichia californica</name>
    <dbReference type="NCBI Taxonomy" id="460514"/>
    <lineage>
        <taxon>Eukaryota</taxon>
        <taxon>Fungi</taxon>
        <taxon>Dikarya</taxon>
        <taxon>Ascomycota</taxon>
        <taxon>Saccharomycotina</taxon>
        <taxon>Pichiomycetes</taxon>
        <taxon>Pichiales</taxon>
        <taxon>Pichiaceae</taxon>
        <taxon>Pichia</taxon>
    </lineage>
</organism>
<evidence type="ECO:0000256" key="1">
    <source>
        <dbReference type="ARBA" id="ARBA00007896"/>
    </source>
</evidence>
<protein>
    <recommendedName>
        <fullName evidence="5">DUF1445 domain-containing protein</fullName>
    </recommendedName>
</protein>
<dbReference type="InterPro" id="IPR009906">
    <property type="entry name" value="D-Glu_cyclase"/>
</dbReference>
<dbReference type="Proteomes" id="UP000697127">
    <property type="component" value="Unassembled WGS sequence"/>
</dbReference>
<reference evidence="3" key="1">
    <citation type="submission" date="2020-11" db="EMBL/GenBank/DDBJ databases">
        <title>Kefir isolates.</title>
        <authorList>
            <person name="Marcisauskas S."/>
            <person name="Kim Y."/>
            <person name="Blasche S."/>
        </authorList>
    </citation>
    <scope>NUCLEOTIDE SEQUENCE</scope>
    <source>
        <strain evidence="3">Olga-1</strain>
    </source>
</reference>
<dbReference type="PANTHER" id="PTHR32022:SF10">
    <property type="entry name" value="D-GLUTAMATE CYCLASE, MITOCHONDRIAL"/>
    <property type="match status" value="1"/>
</dbReference>
<comment type="caution">
    <text evidence="3">The sequence shown here is derived from an EMBL/GenBank/DDBJ whole genome shotgun (WGS) entry which is preliminary data.</text>
</comment>
<name>A0A9P7BGM1_9ASCO</name>
<gene>
    <name evidence="3" type="ORF">C6P40_000976</name>
</gene>
<keyword evidence="2" id="KW-0456">Lyase</keyword>
<dbReference type="FunFam" id="3.30.2040.10:FF:000001">
    <property type="entry name" value="D-glutamate cyclase, mitochondrial"/>
    <property type="match status" value="1"/>
</dbReference>
<dbReference type="Pfam" id="PF07286">
    <property type="entry name" value="D-Glu_cyclase"/>
    <property type="match status" value="1"/>
</dbReference>
<proteinExistence type="inferred from homology"/>
<dbReference type="GO" id="GO:0006536">
    <property type="term" value="P:glutamate metabolic process"/>
    <property type="evidence" value="ECO:0007669"/>
    <property type="project" value="TreeGrafter"/>
</dbReference>
<dbReference type="AlphaFoldDB" id="A0A9P7BGM1"/>
<dbReference type="InterPro" id="IPR038021">
    <property type="entry name" value="Putative_hydro-lyase"/>
</dbReference>
<dbReference type="SUPFAM" id="SSF160920">
    <property type="entry name" value="PSTPO5379-like"/>
    <property type="match status" value="1"/>
</dbReference>
<dbReference type="PANTHER" id="PTHR32022">
    <property type="entry name" value="D-GLUTAMATE CYCLASE, MITOCHONDRIAL"/>
    <property type="match status" value="1"/>
</dbReference>
<dbReference type="Gene3D" id="3.30.2040.10">
    <property type="entry name" value="PSTPO5379-like domain"/>
    <property type="match status" value="1"/>
</dbReference>
<dbReference type="EMBL" id="PUHW01000150">
    <property type="protein sequence ID" value="KAG0688458.1"/>
    <property type="molecule type" value="Genomic_DNA"/>
</dbReference>
<dbReference type="Gene3D" id="3.40.1640.10">
    <property type="entry name" value="PSTPO5379-like"/>
    <property type="match status" value="1"/>
</dbReference>
<accession>A0A9P7BGM1</accession>
<evidence type="ECO:0000313" key="4">
    <source>
        <dbReference type="Proteomes" id="UP000697127"/>
    </source>
</evidence>
<evidence type="ECO:0000313" key="3">
    <source>
        <dbReference type="EMBL" id="KAG0688458.1"/>
    </source>
</evidence>
<sequence>MTTVQTPSEFRQLCKQNKFTSNTSGYVPGYAQANVLILPKELADDFINLCERNPVPCPLLAKTELGFPNKLNNNQFIKTDNDNDDEDDNFDLRTDLPKYKIFRNSKFIKEVDDISKYWDLNDHIGFLIGCSFSFENELIKSNLKPKNILLNSNVSMYITKKMLNSSGVFINCPYVVSMRPYKLKDIEKVRDITRNFKKTHGEPIDWGYDAIERLGINDINNPEFGDKCKIDDDEIPVFWACGVTTQAAALTASKNCNSYIFSHSPGHMLILDIKDSDINNL</sequence>